<keyword evidence="1" id="KW-1133">Transmembrane helix</keyword>
<dbReference type="Proteomes" id="UP000184108">
    <property type="component" value="Unassembled WGS sequence"/>
</dbReference>
<sequence>MDQNKFKITESEINRPVTCFAISLVWLSIIAVANVIAVLFYDLFEHGFGEYFAYRPDRFFIILIAEILLITLSFFLIIHMIGVRKRYFRRVVIDEKGVYIYNYRNKIVNQTLYTELSLSNTPFVPDVSGKTNSQPSLTKSLRIFKKNKAGEIQETVIDFNFGFYILKNKYELYRHFLQGVQTFRTDLKISDYTLKEYNLTGEKRPLQKWVESEFAVTAVLLAFIFGLVYLFVLLIKFLS</sequence>
<feature type="transmembrane region" description="Helical" evidence="1">
    <location>
        <begin position="20"/>
        <end position="40"/>
    </location>
</feature>
<keyword evidence="1" id="KW-0812">Transmembrane</keyword>
<dbReference type="AlphaFoldDB" id="A0A1M5B2K2"/>
<feature type="transmembrane region" description="Helical" evidence="1">
    <location>
        <begin position="214"/>
        <end position="238"/>
    </location>
</feature>
<feature type="transmembrane region" description="Helical" evidence="1">
    <location>
        <begin position="60"/>
        <end position="81"/>
    </location>
</feature>
<protein>
    <submittedName>
        <fullName evidence="2">Uncharacterized protein</fullName>
    </submittedName>
</protein>
<name>A0A1M5B2K2_9FLAO</name>
<dbReference type="RefSeq" id="WP_073173291.1">
    <property type="nucleotide sequence ID" value="NZ_FQVE01000002.1"/>
</dbReference>
<gene>
    <name evidence="2" type="ORF">SAMN02787073_2108</name>
</gene>
<proteinExistence type="predicted"/>
<dbReference type="EMBL" id="FQVE01000002">
    <property type="protein sequence ID" value="SHF36723.1"/>
    <property type="molecule type" value="Genomic_DNA"/>
</dbReference>
<organism evidence="2 3">
    <name type="scientific">Chryseobacterium vrystaatense</name>
    <dbReference type="NCBI Taxonomy" id="307480"/>
    <lineage>
        <taxon>Bacteria</taxon>
        <taxon>Pseudomonadati</taxon>
        <taxon>Bacteroidota</taxon>
        <taxon>Flavobacteriia</taxon>
        <taxon>Flavobacteriales</taxon>
        <taxon>Weeksellaceae</taxon>
        <taxon>Chryseobacterium group</taxon>
        <taxon>Chryseobacterium</taxon>
    </lineage>
</organism>
<evidence type="ECO:0000313" key="2">
    <source>
        <dbReference type="EMBL" id="SHF36723.1"/>
    </source>
</evidence>
<keyword evidence="1" id="KW-0472">Membrane</keyword>
<accession>A0A1M5B2K2</accession>
<evidence type="ECO:0000256" key="1">
    <source>
        <dbReference type="SAM" id="Phobius"/>
    </source>
</evidence>
<reference evidence="3" key="1">
    <citation type="submission" date="2016-11" db="EMBL/GenBank/DDBJ databases">
        <authorList>
            <person name="Varghese N."/>
            <person name="Submissions S."/>
        </authorList>
    </citation>
    <scope>NUCLEOTIDE SEQUENCE [LARGE SCALE GENOMIC DNA]</scope>
    <source>
        <strain evidence="3">YR203</strain>
    </source>
</reference>
<evidence type="ECO:0000313" key="3">
    <source>
        <dbReference type="Proteomes" id="UP000184108"/>
    </source>
</evidence>